<evidence type="ECO:0000256" key="1">
    <source>
        <dbReference type="SAM" id="MobiDB-lite"/>
    </source>
</evidence>
<name>H1VP32_COLHI</name>
<dbReference type="AlphaFoldDB" id="H1VP32"/>
<dbReference type="Proteomes" id="UP000007174">
    <property type="component" value="Unassembled WGS sequence"/>
</dbReference>
<dbReference type="HOGENOM" id="CLU_1525038_0_0_1"/>
<evidence type="ECO:0000313" key="3">
    <source>
        <dbReference type="Proteomes" id="UP000007174"/>
    </source>
</evidence>
<proteinExistence type="predicted"/>
<protein>
    <submittedName>
        <fullName evidence="2">Uncharacterized protein</fullName>
    </submittedName>
</protein>
<sequence length="176" mass="19855">MRQSVCLCMCVCVCPYTQRPTMNESKFPSGHSRHESPVPLVPPRPSSSFGRFQTAHYRESKIPPIVLIVHTTVGCHPCQELACEAPCLTPLPLEDKTDVASLHGSIINPSRAAVSPREHVKCPKLPDAMNQQFCVPRRRVRRSETDRERERDYVESRTHELISGLMLFPIANDDLP</sequence>
<feature type="region of interest" description="Disordered" evidence="1">
    <location>
        <begin position="24"/>
        <end position="45"/>
    </location>
</feature>
<dbReference type="EMBL" id="CACQ02005073">
    <property type="protein sequence ID" value="CCF41986.1"/>
    <property type="molecule type" value="Genomic_DNA"/>
</dbReference>
<accession>H1VP32</accession>
<evidence type="ECO:0000313" key="2">
    <source>
        <dbReference type="EMBL" id="CCF41986.1"/>
    </source>
</evidence>
<gene>
    <name evidence="2" type="ORF">CH063_12103</name>
</gene>
<reference evidence="3" key="1">
    <citation type="journal article" date="2012" name="Nat. Genet.">
        <title>Lifestyle transitions in plant pathogenic Colletotrichum fungi deciphered by genome and transcriptome analyses.</title>
        <authorList>
            <person name="O'Connell R.J."/>
            <person name="Thon M.R."/>
            <person name="Hacquard S."/>
            <person name="Amyotte S.G."/>
            <person name="Kleemann J."/>
            <person name="Torres M.F."/>
            <person name="Damm U."/>
            <person name="Buiate E.A."/>
            <person name="Epstein L."/>
            <person name="Alkan N."/>
            <person name="Altmueller J."/>
            <person name="Alvarado-Balderrama L."/>
            <person name="Bauser C.A."/>
            <person name="Becker C."/>
            <person name="Birren B.W."/>
            <person name="Chen Z."/>
            <person name="Choi J."/>
            <person name="Crouch J.A."/>
            <person name="Duvick J.P."/>
            <person name="Farman M.A."/>
            <person name="Gan P."/>
            <person name="Heiman D."/>
            <person name="Henrissat B."/>
            <person name="Howard R.J."/>
            <person name="Kabbage M."/>
            <person name="Koch C."/>
            <person name="Kracher B."/>
            <person name="Kubo Y."/>
            <person name="Law A.D."/>
            <person name="Lebrun M.-H."/>
            <person name="Lee Y.-H."/>
            <person name="Miyara I."/>
            <person name="Moore N."/>
            <person name="Neumann U."/>
            <person name="Nordstroem K."/>
            <person name="Panaccione D.G."/>
            <person name="Panstruga R."/>
            <person name="Place M."/>
            <person name="Proctor R.H."/>
            <person name="Prusky D."/>
            <person name="Rech G."/>
            <person name="Reinhardt R."/>
            <person name="Rollins J.A."/>
            <person name="Rounsley S."/>
            <person name="Schardl C.L."/>
            <person name="Schwartz D.C."/>
            <person name="Shenoy N."/>
            <person name="Shirasu K."/>
            <person name="Sikhakolli U.R."/>
            <person name="Stueber K."/>
            <person name="Sukno S.A."/>
            <person name="Sweigard J.A."/>
            <person name="Takano Y."/>
            <person name="Takahara H."/>
            <person name="Trail F."/>
            <person name="van der Does H.C."/>
            <person name="Voll L.M."/>
            <person name="Will I."/>
            <person name="Young S."/>
            <person name="Zeng Q."/>
            <person name="Zhang J."/>
            <person name="Zhou S."/>
            <person name="Dickman M.B."/>
            <person name="Schulze-Lefert P."/>
            <person name="Ver Loren van Themaat E."/>
            <person name="Ma L.-J."/>
            <person name="Vaillancourt L.J."/>
        </authorList>
    </citation>
    <scope>NUCLEOTIDE SEQUENCE [LARGE SCALE GENOMIC DNA]</scope>
    <source>
        <strain evidence="3">IMI 349063</strain>
    </source>
</reference>
<organism evidence="2 3">
    <name type="scientific">Colletotrichum higginsianum (strain IMI 349063)</name>
    <name type="common">Crucifer anthracnose fungus</name>
    <dbReference type="NCBI Taxonomy" id="759273"/>
    <lineage>
        <taxon>Eukaryota</taxon>
        <taxon>Fungi</taxon>
        <taxon>Dikarya</taxon>
        <taxon>Ascomycota</taxon>
        <taxon>Pezizomycotina</taxon>
        <taxon>Sordariomycetes</taxon>
        <taxon>Hypocreomycetidae</taxon>
        <taxon>Glomerellales</taxon>
        <taxon>Glomerellaceae</taxon>
        <taxon>Colletotrichum</taxon>
        <taxon>Colletotrichum destructivum species complex</taxon>
    </lineage>
</organism>